<proteinExistence type="predicted"/>
<name>A0A3G8H3K1_9BURK</name>
<dbReference type="Proteomes" id="UP000270411">
    <property type="component" value="Chromosome 1"/>
</dbReference>
<dbReference type="AlphaFoldDB" id="A0A3G8H3K1"/>
<dbReference type="KEGG" id="cpau:EHF44_16490"/>
<organism evidence="2 3">
    <name type="scientific">Cupriavidus pauculus</name>
    <dbReference type="NCBI Taxonomy" id="82633"/>
    <lineage>
        <taxon>Bacteria</taxon>
        <taxon>Pseudomonadati</taxon>
        <taxon>Pseudomonadota</taxon>
        <taxon>Betaproteobacteria</taxon>
        <taxon>Burkholderiales</taxon>
        <taxon>Burkholderiaceae</taxon>
        <taxon>Cupriavidus</taxon>
    </lineage>
</organism>
<gene>
    <name evidence="2" type="ORF">EHF44_16490</name>
</gene>
<reference evidence="3" key="1">
    <citation type="submission" date="2018-11" db="EMBL/GenBank/DDBJ databases">
        <title>FDA dAtabase for Regulatory Grade micrObial Sequences (FDA-ARGOS): Supporting development and validation of Infectious Disease Dx tests.</title>
        <authorList>
            <person name="Goldberg B."/>
            <person name="Campos J."/>
            <person name="Tallon L."/>
            <person name="Sadzewicz L."/>
            <person name="Zhao X."/>
            <person name="Vavikolanu K."/>
            <person name="Mehta A."/>
            <person name="Aluvathingal J."/>
            <person name="Nadendla S."/>
            <person name="Geyer C."/>
            <person name="Nandy P."/>
            <person name="Yan Y."/>
            <person name="Sichtig H."/>
        </authorList>
    </citation>
    <scope>NUCLEOTIDE SEQUENCE [LARGE SCALE GENOMIC DNA]</scope>
    <source>
        <strain evidence="3">FDAARGOS_614</strain>
    </source>
</reference>
<sequence length="172" mass="17134">MIDNWDGTQTVKYENTGYNAATVALATLIGGSAGQLLGANATAAALAAQNEALNNSTSDKVVKWAKETYKNPLGDLARWGKEFLGMLPGQTPPAEANPLVDATNAGNPPVTGGAVVTPPTMACSPTGQCVMTPPIASPGVPGNAILSSGTGANEGGSTGSNLENAGQAVIDP</sequence>
<evidence type="ECO:0000313" key="2">
    <source>
        <dbReference type="EMBL" id="AZG14889.1"/>
    </source>
</evidence>
<evidence type="ECO:0000313" key="3">
    <source>
        <dbReference type="Proteomes" id="UP000270411"/>
    </source>
</evidence>
<accession>A0A3G8H3K1</accession>
<dbReference type="OrthoDB" id="8974546at2"/>
<dbReference type="EMBL" id="CP033969">
    <property type="protein sequence ID" value="AZG14889.1"/>
    <property type="molecule type" value="Genomic_DNA"/>
</dbReference>
<feature type="region of interest" description="Disordered" evidence="1">
    <location>
        <begin position="146"/>
        <end position="172"/>
    </location>
</feature>
<dbReference type="RefSeq" id="WP_124684642.1">
    <property type="nucleotide sequence ID" value="NZ_CP033969.1"/>
</dbReference>
<evidence type="ECO:0000256" key="1">
    <source>
        <dbReference type="SAM" id="MobiDB-lite"/>
    </source>
</evidence>
<protein>
    <submittedName>
        <fullName evidence="2">Uncharacterized protein</fullName>
    </submittedName>
</protein>